<reference evidence="6 7" key="1">
    <citation type="submission" date="2014-02" db="EMBL/GenBank/DDBJ databases">
        <title>The genome sequence of the entomopathogenic fungus Metarhizium robertsii ARSEF 2575.</title>
        <authorList>
            <person name="Giuliano Garisto Donzelli B."/>
            <person name="Roe B.A."/>
            <person name="Macmil S.L."/>
            <person name="Krasnoff S.B."/>
            <person name="Gibson D.M."/>
        </authorList>
    </citation>
    <scope>NUCLEOTIDE SEQUENCE [LARGE SCALE GENOMIC DNA]</scope>
    <source>
        <strain evidence="6 7">ARSEF 2575</strain>
    </source>
</reference>
<evidence type="ECO:0000259" key="5">
    <source>
        <dbReference type="SMART" id="SM00829"/>
    </source>
</evidence>
<organism evidence="6 7">
    <name type="scientific">Metarhizium robertsii</name>
    <dbReference type="NCBI Taxonomy" id="568076"/>
    <lineage>
        <taxon>Eukaryota</taxon>
        <taxon>Fungi</taxon>
        <taxon>Dikarya</taxon>
        <taxon>Ascomycota</taxon>
        <taxon>Pezizomycotina</taxon>
        <taxon>Sordariomycetes</taxon>
        <taxon>Hypocreomycetidae</taxon>
        <taxon>Hypocreales</taxon>
        <taxon>Clavicipitaceae</taxon>
        <taxon>Metarhizium</taxon>
    </lineage>
</organism>
<dbReference type="SMART" id="SM00829">
    <property type="entry name" value="PKS_ER"/>
    <property type="match status" value="1"/>
</dbReference>
<gene>
    <name evidence="6" type="ORF">X797_011121</name>
</gene>
<proteinExistence type="predicted"/>
<accession>A0A014P396</accession>
<dbReference type="Gene3D" id="3.40.50.720">
    <property type="entry name" value="NAD(P)-binding Rossmann-like Domain"/>
    <property type="match status" value="1"/>
</dbReference>
<evidence type="ECO:0000256" key="1">
    <source>
        <dbReference type="ARBA" id="ARBA00004685"/>
    </source>
</evidence>
<evidence type="ECO:0000256" key="2">
    <source>
        <dbReference type="ARBA" id="ARBA00023002"/>
    </source>
</evidence>
<dbReference type="InterPro" id="IPR045010">
    <property type="entry name" value="MDR_fam"/>
</dbReference>
<comment type="pathway">
    <text evidence="1">Mycotoxin biosynthesis.</text>
</comment>
<dbReference type="PANTHER" id="PTHR43205">
    <property type="entry name" value="PROSTAGLANDIN REDUCTASE"/>
    <property type="match status" value="1"/>
</dbReference>
<dbReference type="Gene3D" id="3.90.180.10">
    <property type="entry name" value="Medium-chain alcohol dehydrogenases, catalytic domain"/>
    <property type="match status" value="1"/>
</dbReference>
<evidence type="ECO:0000313" key="6">
    <source>
        <dbReference type="EMBL" id="EXU95819.1"/>
    </source>
</evidence>
<sequence>MKQDNLSVVLAERPTGAIIPGQTFHQKTTPIPSPADLQDGQILVETVYLSLDPAMRGWLNAPLNADEPRGQDVRSYLPPVKLGAVMRGATAARVLASKSKQAAPGDYVSAMSGWTEYAILDEGQFEPASSFPGLNANEPQDILSVLGLTGATAWWGMTQIGDPKPGELVVVSGAAGATGSVAGQIAKIKGATVVGICGSDTKCSWLVNELGFDVALNYKASDFRDQFKAATKSYIDVYFDNVGGDILDMCLARAKEHSRFVMCGGISQYNSANPVGPKNIARVITMRIRMQGFIVFDHRDRIPEIRRELSQWLAEGKLKKTETIVKGGLAVAEQALVDLYNGSNQGKLLVEVKSPSAPALKL</sequence>
<dbReference type="Pfam" id="PF16884">
    <property type="entry name" value="ADH_N_2"/>
    <property type="match status" value="1"/>
</dbReference>
<dbReference type="EMBL" id="JELW01000064">
    <property type="protein sequence ID" value="EXU95819.1"/>
    <property type="molecule type" value="Genomic_DNA"/>
</dbReference>
<feature type="domain" description="Enoyl reductase (ER)" evidence="5">
    <location>
        <begin position="21"/>
        <end position="350"/>
    </location>
</feature>
<dbReference type="InterPro" id="IPR041694">
    <property type="entry name" value="ADH_N_2"/>
</dbReference>
<evidence type="ECO:0000256" key="4">
    <source>
        <dbReference type="ARBA" id="ARBA00083301"/>
    </source>
</evidence>
<dbReference type="HOGENOM" id="CLU_026673_29_2_1"/>
<dbReference type="GO" id="GO:0016628">
    <property type="term" value="F:oxidoreductase activity, acting on the CH-CH group of donors, NAD or NADP as acceptor"/>
    <property type="evidence" value="ECO:0007669"/>
    <property type="project" value="InterPro"/>
</dbReference>
<dbReference type="InterPro" id="IPR036291">
    <property type="entry name" value="NAD(P)-bd_dom_sf"/>
</dbReference>
<dbReference type="AlphaFoldDB" id="A0A014P396"/>
<dbReference type="InterPro" id="IPR020843">
    <property type="entry name" value="ER"/>
</dbReference>
<dbReference type="SUPFAM" id="SSF50129">
    <property type="entry name" value="GroES-like"/>
    <property type="match status" value="1"/>
</dbReference>
<dbReference type="InterPro" id="IPR013149">
    <property type="entry name" value="ADH-like_C"/>
</dbReference>
<dbReference type="OrthoDB" id="809632at2759"/>
<dbReference type="Pfam" id="PF00107">
    <property type="entry name" value="ADH_zinc_N"/>
    <property type="match status" value="1"/>
</dbReference>
<comment type="caution">
    <text evidence="6">The sequence shown here is derived from an EMBL/GenBank/DDBJ whole genome shotgun (WGS) entry which is preliminary data.</text>
</comment>
<name>A0A014P396_9HYPO</name>
<dbReference type="InterPro" id="IPR011032">
    <property type="entry name" value="GroES-like_sf"/>
</dbReference>
<dbReference type="SUPFAM" id="SSF51735">
    <property type="entry name" value="NAD(P)-binding Rossmann-fold domains"/>
    <property type="match status" value="1"/>
</dbReference>
<evidence type="ECO:0000256" key="3">
    <source>
        <dbReference type="ARBA" id="ARBA00069006"/>
    </source>
</evidence>
<dbReference type="CDD" id="cd05288">
    <property type="entry name" value="PGDH"/>
    <property type="match status" value="1"/>
</dbReference>
<dbReference type="PANTHER" id="PTHR43205:SF42">
    <property type="entry name" value="ALCOHOL DEHYDROGENASE, ZINC-CONTAINING (AFU_ORTHOLOGUE AFUA_7G04530)"/>
    <property type="match status" value="1"/>
</dbReference>
<evidence type="ECO:0000313" key="7">
    <source>
        <dbReference type="Proteomes" id="UP000030151"/>
    </source>
</evidence>
<protein>
    <recommendedName>
        <fullName evidence="3">Dehydrogenase FUB6</fullName>
    </recommendedName>
    <alternativeName>
        <fullName evidence="4">Fusaric acid biosynthesis protein 6</fullName>
    </alternativeName>
</protein>
<dbReference type="Proteomes" id="UP000030151">
    <property type="component" value="Unassembled WGS sequence"/>
</dbReference>
<dbReference type="FunFam" id="3.40.50.720:FF:000121">
    <property type="entry name" value="Prostaglandin reductase 2"/>
    <property type="match status" value="1"/>
</dbReference>
<keyword evidence="2" id="KW-0560">Oxidoreductase</keyword>